<keyword evidence="2 7" id="KW-0813">Transport</keyword>
<feature type="transmembrane region" description="Helical" evidence="7">
    <location>
        <begin position="143"/>
        <end position="164"/>
    </location>
</feature>
<protein>
    <submittedName>
        <fullName evidence="10">ABC transporter permease subunit</fullName>
    </submittedName>
</protein>
<dbReference type="SUPFAM" id="SSF161098">
    <property type="entry name" value="MetI-like"/>
    <property type="match status" value="1"/>
</dbReference>
<evidence type="ECO:0000256" key="5">
    <source>
        <dbReference type="ARBA" id="ARBA00022989"/>
    </source>
</evidence>
<evidence type="ECO:0000256" key="2">
    <source>
        <dbReference type="ARBA" id="ARBA00022448"/>
    </source>
</evidence>
<keyword evidence="5 7" id="KW-1133">Transmembrane helix</keyword>
<dbReference type="EMBL" id="JABFAJ010000011">
    <property type="protein sequence ID" value="NNU27127.1"/>
    <property type="molecule type" value="Genomic_DNA"/>
</dbReference>
<evidence type="ECO:0000256" key="1">
    <source>
        <dbReference type="ARBA" id="ARBA00004651"/>
    </source>
</evidence>
<dbReference type="InterPro" id="IPR035906">
    <property type="entry name" value="MetI-like_sf"/>
</dbReference>
<dbReference type="Gene3D" id="1.10.3720.10">
    <property type="entry name" value="MetI-like"/>
    <property type="match status" value="1"/>
</dbReference>
<comment type="subcellular location">
    <subcellularLocation>
        <location evidence="1 7">Cell membrane</location>
        <topology evidence="1 7">Multi-pass membrane protein</topology>
    </subcellularLocation>
</comment>
<keyword evidence="11" id="KW-1185">Reference proteome</keyword>
<evidence type="ECO:0000256" key="6">
    <source>
        <dbReference type="ARBA" id="ARBA00023136"/>
    </source>
</evidence>
<proteinExistence type="inferred from homology"/>
<evidence type="ECO:0000256" key="3">
    <source>
        <dbReference type="ARBA" id="ARBA00022475"/>
    </source>
</evidence>
<dbReference type="InterPro" id="IPR050901">
    <property type="entry name" value="BP-dep_ABC_trans_perm"/>
</dbReference>
<keyword evidence="3" id="KW-1003">Cell membrane</keyword>
<feature type="transmembrane region" description="Helical" evidence="7">
    <location>
        <begin position="176"/>
        <end position="199"/>
    </location>
</feature>
<dbReference type="PANTHER" id="PTHR32243:SF24">
    <property type="entry name" value="DIACETYLCHITOBIOSE UPTAKE SYSTEM PERMEASE PROTEIN NGCG"/>
    <property type="match status" value="1"/>
</dbReference>
<accession>A0A849K7G1</accession>
<dbReference type="Pfam" id="PF00528">
    <property type="entry name" value="BPD_transp_1"/>
    <property type="match status" value="1"/>
</dbReference>
<dbReference type="Proteomes" id="UP000557204">
    <property type="component" value="Unassembled WGS sequence"/>
</dbReference>
<evidence type="ECO:0000256" key="8">
    <source>
        <dbReference type="SAM" id="MobiDB-lite"/>
    </source>
</evidence>
<feature type="transmembrane region" description="Helical" evidence="7">
    <location>
        <begin position="109"/>
        <end position="131"/>
    </location>
</feature>
<dbReference type="PROSITE" id="PS50928">
    <property type="entry name" value="ABC_TM1"/>
    <property type="match status" value="1"/>
</dbReference>
<sequence length="314" mass="34258">MTSATVTGRETAPPPAPATERRPGRVRHRPTRSPAAERRRRVRTRIIVAGIAYLVTFLVVLPILWIVLLSFQQSDQILSDPFSVQTLTLENYRDAIATLPLVQMYKNTIIIAAVAVTIGTTVSFMASFALTRMVFRRRGVQSALLLYFLAGLAVPVYVLLFPVYRLDLALGIFGTYAAVILPYAVVSIPFNTLLLTGFLRGMPGELEEAAIIDGAGLFRVCWSVVLPVMRPILATVVIFNVVYVFNEFPFVSVLINDPDLATVSLAVSKFQGQYSVNYGGMMAAATLVLLPQLAIYAVLQRHVIAGLTAGAVKG</sequence>
<organism evidence="10 11">
    <name type="scientific">Isoptericola sediminis</name>
    <dbReference type="NCBI Taxonomy" id="2733572"/>
    <lineage>
        <taxon>Bacteria</taxon>
        <taxon>Bacillati</taxon>
        <taxon>Actinomycetota</taxon>
        <taxon>Actinomycetes</taxon>
        <taxon>Micrococcales</taxon>
        <taxon>Promicromonosporaceae</taxon>
        <taxon>Isoptericola</taxon>
    </lineage>
</organism>
<dbReference type="GO" id="GO:0055085">
    <property type="term" value="P:transmembrane transport"/>
    <property type="evidence" value="ECO:0007669"/>
    <property type="project" value="InterPro"/>
</dbReference>
<dbReference type="AlphaFoldDB" id="A0A849K7G1"/>
<evidence type="ECO:0000259" key="9">
    <source>
        <dbReference type="PROSITE" id="PS50928"/>
    </source>
</evidence>
<feature type="transmembrane region" description="Helical" evidence="7">
    <location>
        <begin position="46"/>
        <end position="71"/>
    </location>
</feature>
<dbReference type="InterPro" id="IPR000515">
    <property type="entry name" value="MetI-like"/>
</dbReference>
<evidence type="ECO:0000256" key="7">
    <source>
        <dbReference type="RuleBase" id="RU363032"/>
    </source>
</evidence>
<dbReference type="GO" id="GO:0005886">
    <property type="term" value="C:plasma membrane"/>
    <property type="evidence" value="ECO:0007669"/>
    <property type="project" value="UniProtKB-SubCell"/>
</dbReference>
<dbReference type="RefSeq" id="WP_171246634.1">
    <property type="nucleotide sequence ID" value="NZ_JABFAJ010000011.1"/>
</dbReference>
<feature type="transmembrane region" description="Helical" evidence="7">
    <location>
        <begin position="278"/>
        <end position="299"/>
    </location>
</feature>
<feature type="domain" description="ABC transmembrane type-1" evidence="9">
    <location>
        <begin position="105"/>
        <end position="299"/>
    </location>
</feature>
<comment type="caution">
    <text evidence="10">The sequence shown here is derived from an EMBL/GenBank/DDBJ whole genome shotgun (WGS) entry which is preliminary data.</text>
</comment>
<evidence type="ECO:0000313" key="11">
    <source>
        <dbReference type="Proteomes" id="UP000557204"/>
    </source>
</evidence>
<dbReference type="PANTHER" id="PTHR32243">
    <property type="entry name" value="MALTOSE TRANSPORT SYSTEM PERMEASE-RELATED"/>
    <property type="match status" value="1"/>
</dbReference>
<keyword evidence="6 7" id="KW-0472">Membrane</keyword>
<comment type="similarity">
    <text evidence="7">Belongs to the binding-protein-dependent transport system permease family.</text>
</comment>
<evidence type="ECO:0000313" key="10">
    <source>
        <dbReference type="EMBL" id="NNU27127.1"/>
    </source>
</evidence>
<feature type="transmembrane region" description="Helical" evidence="7">
    <location>
        <begin position="220"/>
        <end position="245"/>
    </location>
</feature>
<feature type="region of interest" description="Disordered" evidence="8">
    <location>
        <begin position="1"/>
        <end position="37"/>
    </location>
</feature>
<gene>
    <name evidence="10" type="ORF">HLI28_06165</name>
</gene>
<dbReference type="CDD" id="cd06261">
    <property type="entry name" value="TM_PBP2"/>
    <property type="match status" value="1"/>
</dbReference>
<evidence type="ECO:0000256" key="4">
    <source>
        <dbReference type="ARBA" id="ARBA00022692"/>
    </source>
</evidence>
<keyword evidence="4 7" id="KW-0812">Transmembrane</keyword>
<name>A0A849K7G1_9MICO</name>
<reference evidence="10 11" key="1">
    <citation type="submission" date="2020-05" db="EMBL/GenBank/DDBJ databases">
        <title>Genome sequence of Isoptericola sp. JC619 isolated from Chilika lagoon, India.</title>
        <authorList>
            <person name="Kumar D."/>
            <person name="Appam K."/>
            <person name="Gandham S."/>
            <person name="Uppada J."/>
            <person name="Sasikala C."/>
            <person name="Venkata Ramana C."/>
        </authorList>
    </citation>
    <scope>NUCLEOTIDE SEQUENCE [LARGE SCALE GENOMIC DNA]</scope>
    <source>
        <strain evidence="10 11">JC619</strain>
    </source>
</reference>